<dbReference type="InterPro" id="IPR004839">
    <property type="entry name" value="Aminotransferase_I/II_large"/>
</dbReference>
<dbReference type="GO" id="GO:0005739">
    <property type="term" value="C:mitochondrion"/>
    <property type="evidence" value="ECO:0007669"/>
    <property type="project" value="TreeGrafter"/>
</dbReference>
<dbReference type="InterPro" id="IPR050087">
    <property type="entry name" value="AON_synthase_class-II"/>
</dbReference>
<dbReference type="EMBL" id="JWZT01004623">
    <property type="protein sequence ID" value="KII63695.1"/>
    <property type="molecule type" value="Genomic_DNA"/>
</dbReference>
<dbReference type="PANTHER" id="PTHR13693">
    <property type="entry name" value="CLASS II AMINOTRANSFERASE/8-AMINO-7-OXONONANOATE SYNTHASE"/>
    <property type="match status" value="1"/>
</dbReference>
<proteinExistence type="inferred from homology"/>
<dbReference type="GO" id="GO:0016746">
    <property type="term" value="F:acyltransferase activity"/>
    <property type="evidence" value="ECO:0007669"/>
    <property type="project" value="UniProtKB-KW"/>
</dbReference>
<organism evidence="6 7">
    <name type="scientific">Thelohanellus kitauei</name>
    <name type="common">Myxosporean</name>
    <dbReference type="NCBI Taxonomy" id="669202"/>
    <lineage>
        <taxon>Eukaryota</taxon>
        <taxon>Metazoa</taxon>
        <taxon>Cnidaria</taxon>
        <taxon>Myxozoa</taxon>
        <taxon>Myxosporea</taxon>
        <taxon>Bivalvulida</taxon>
        <taxon>Platysporina</taxon>
        <taxon>Myxobolidae</taxon>
        <taxon>Thelohanellus</taxon>
    </lineage>
</organism>
<dbReference type="InterPro" id="IPR015424">
    <property type="entry name" value="PyrdxlP-dep_Trfase"/>
</dbReference>
<name>A0A0C2M9N3_THEKT</name>
<dbReference type="Proteomes" id="UP000031668">
    <property type="component" value="Unassembled WGS sequence"/>
</dbReference>
<comment type="cofactor">
    <cofactor evidence="1">
        <name>pyridoxal 5'-phosphate</name>
        <dbReference type="ChEBI" id="CHEBI:597326"/>
    </cofactor>
</comment>
<dbReference type="InterPro" id="IPR015421">
    <property type="entry name" value="PyrdxlP-dep_Trfase_major"/>
</dbReference>
<protein>
    <recommendedName>
        <fullName evidence="5">Aminotransferase class I/classII large domain-containing protein</fullName>
    </recommendedName>
</protein>
<reference evidence="6 7" key="1">
    <citation type="journal article" date="2014" name="Genome Biol. Evol.">
        <title>The genome of the myxosporean Thelohanellus kitauei shows adaptations to nutrient acquisition within its fish host.</title>
        <authorList>
            <person name="Yang Y."/>
            <person name="Xiong J."/>
            <person name="Zhou Z."/>
            <person name="Huo F."/>
            <person name="Miao W."/>
            <person name="Ran C."/>
            <person name="Liu Y."/>
            <person name="Zhang J."/>
            <person name="Feng J."/>
            <person name="Wang M."/>
            <person name="Wang M."/>
            <person name="Wang L."/>
            <person name="Yao B."/>
        </authorList>
    </citation>
    <scope>NUCLEOTIDE SEQUENCE [LARGE SCALE GENOMIC DNA]</scope>
    <source>
        <strain evidence="6">Wuqing</strain>
    </source>
</reference>
<evidence type="ECO:0000313" key="6">
    <source>
        <dbReference type="EMBL" id="KII63695.1"/>
    </source>
</evidence>
<evidence type="ECO:0000256" key="3">
    <source>
        <dbReference type="ARBA" id="ARBA00022679"/>
    </source>
</evidence>
<dbReference type="PANTHER" id="PTHR13693:SF102">
    <property type="entry name" value="2-AMINO-3-KETOBUTYRATE COENZYME A LIGASE, MITOCHONDRIAL"/>
    <property type="match status" value="1"/>
</dbReference>
<dbReference type="AlphaFoldDB" id="A0A0C2M9N3"/>
<dbReference type="Pfam" id="PF00155">
    <property type="entry name" value="Aminotran_1_2"/>
    <property type="match status" value="1"/>
</dbReference>
<keyword evidence="4" id="KW-0012">Acyltransferase</keyword>
<feature type="domain" description="Aminotransferase class I/classII large" evidence="5">
    <location>
        <begin position="40"/>
        <end position="159"/>
    </location>
</feature>
<accession>A0A0C2M9N3</accession>
<dbReference type="GO" id="GO:0030170">
    <property type="term" value="F:pyridoxal phosphate binding"/>
    <property type="evidence" value="ECO:0007669"/>
    <property type="project" value="InterPro"/>
</dbReference>
<dbReference type="OrthoDB" id="10263824at2759"/>
<comment type="similarity">
    <text evidence="2">Belongs to the class-II pyridoxal-phosphate-dependent aminotransferase family.</text>
</comment>
<evidence type="ECO:0000256" key="4">
    <source>
        <dbReference type="ARBA" id="ARBA00023315"/>
    </source>
</evidence>
<dbReference type="SUPFAM" id="SSF53383">
    <property type="entry name" value="PLP-dependent transferases"/>
    <property type="match status" value="1"/>
</dbReference>
<evidence type="ECO:0000313" key="7">
    <source>
        <dbReference type="Proteomes" id="UP000031668"/>
    </source>
</evidence>
<comment type="caution">
    <text evidence="6">The sequence shown here is derived from an EMBL/GenBank/DDBJ whole genome shotgun (WGS) entry which is preliminary data.</text>
</comment>
<keyword evidence="3" id="KW-0808">Transferase</keyword>
<evidence type="ECO:0000256" key="2">
    <source>
        <dbReference type="ARBA" id="ARBA00008392"/>
    </source>
</evidence>
<sequence length="321" mass="35534">MSGLSRLTNRLRGTLGALKEAGLYQEECILTCRQGSRISCVMHKELLNFSSDNYLGLADIHKQLETVISSFHNKEDAICYPSGLHAVTGLFSTLFDRHDAIISDQLNNPTIAQAISVSEAQKSVYKHLDTQLQKFRPVCENIIIATEGVFSLEGSVAPLLFKLFNLGRYVIWRANTRLSYLLMTLTPQDFLAKLEGSPEYCQVMEKVDIINSSLGKALGGAAGIISHYFGGYTTSSSEIVDWLRQNSLTYLFSNSLPPPMVGNALAGKDHPICSILIHNENSALQFYRELLCKSSTNTANGIYVSCLTYPLVPKGLLNRER</sequence>
<evidence type="ECO:0000259" key="5">
    <source>
        <dbReference type="Pfam" id="PF00155"/>
    </source>
</evidence>
<keyword evidence="7" id="KW-1185">Reference proteome</keyword>
<dbReference type="OMA" id="RLMIHAD"/>
<evidence type="ECO:0000256" key="1">
    <source>
        <dbReference type="ARBA" id="ARBA00001933"/>
    </source>
</evidence>
<dbReference type="Gene3D" id="3.40.640.10">
    <property type="entry name" value="Type I PLP-dependent aspartate aminotransferase-like (Major domain)"/>
    <property type="match status" value="2"/>
</dbReference>
<gene>
    <name evidence="6" type="ORF">RF11_06233</name>
</gene>